<dbReference type="PANTHER" id="PTHR43479">
    <property type="entry name" value="ACREF/ENVCD OPERON REPRESSOR-RELATED"/>
    <property type="match status" value="1"/>
</dbReference>
<gene>
    <name evidence="5" type="ORF">JR050_07750</name>
</gene>
<evidence type="ECO:0000256" key="2">
    <source>
        <dbReference type="ARBA" id="ARBA00023125"/>
    </source>
</evidence>
<feature type="domain" description="HTH tetR-type" evidence="4">
    <location>
        <begin position="9"/>
        <end position="69"/>
    </location>
</feature>
<evidence type="ECO:0000313" key="5">
    <source>
        <dbReference type="EMBL" id="MBM6617571.1"/>
    </source>
</evidence>
<dbReference type="RefSeq" id="WP_204202946.1">
    <property type="nucleotide sequence ID" value="NZ_JAFELM010000023.1"/>
</dbReference>
<sequence length="195" mass="22717">MSNIEKLKDRKRKSIMTAAFSLFSEYGIKKVKIADIAKKANVSQVTIYNHFESKEHLLREVITDYTIEKYEQYKVLLLNEDISYETRIEQYILDKINSARELNSEVIEAALLRDKELQDFLQHFSHTKALPLFVQFVKEGQQTGHINPDLSMEVILFYLQLLNKESSTLAKMMQQSGHSVSKDILQMFFYGLIGK</sequence>
<dbReference type="Gene3D" id="1.10.357.10">
    <property type="entry name" value="Tetracycline Repressor, domain 2"/>
    <property type="match status" value="1"/>
</dbReference>
<feature type="DNA-binding region" description="H-T-H motif" evidence="3">
    <location>
        <begin position="32"/>
        <end position="51"/>
    </location>
</feature>
<comment type="caution">
    <text evidence="5">The sequence shown here is derived from an EMBL/GenBank/DDBJ whole genome shotgun (WGS) entry which is preliminary data.</text>
</comment>
<reference evidence="5 6" key="1">
    <citation type="submission" date="2021-02" db="EMBL/GenBank/DDBJ databases">
        <title>Bacillus sp. RD4P76, an endophyte from a halophyte.</title>
        <authorList>
            <person name="Sun J.-Q."/>
        </authorList>
    </citation>
    <scope>NUCLEOTIDE SEQUENCE [LARGE SCALE GENOMIC DNA]</scope>
    <source>
        <strain evidence="5 6">RD4P76</strain>
    </source>
</reference>
<evidence type="ECO:0000256" key="3">
    <source>
        <dbReference type="PROSITE-ProRule" id="PRU00335"/>
    </source>
</evidence>
<dbReference type="InterPro" id="IPR009057">
    <property type="entry name" value="Homeodomain-like_sf"/>
</dbReference>
<evidence type="ECO:0000259" key="4">
    <source>
        <dbReference type="PROSITE" id="PS50977"/>
    </source>
</evidence>
<dbReference type="PROSITE" id="PS50977">
    <property type="entry name" value="HTH_TETR_2"/>
    <property type="match status" value="1"/>
</dbReference>
<dbReference type="PANTHER" id="PTHR43479:SF21">
    <property type="entry name" value="TRANSCRIPTIONAL REGULATOR, TETR FAMILY"/>
    <property type="match status" value="1"/>
</dbReference>
<dbReference type="EMBL" id="JAFELM010000023">
    <property type="protein sequence ID" value="MBM6617571.1"/>
    <property type="molecule type" value="Genomic_DNA"/>
</dbReference>
<dbReference type="Pfam" id="PF00440">
    <property type="entry name" value="TetR_N"/>
    <property type="match status" value="1"/>
</dbReference>
<dbReference type="InterPro" id="IPR001647">
    <property type="entry name" value="HTH_TetR"/>
</dbReference>
<keyword evidence="6" id="KW-1185">Reference proteome</keyword>
<keyword evidence="1" id="KW-0678">Repressor</keyword>
<name>A0ABS2DGG7_9BACI</name>
<evidence type="ECO:0000256" key="1">
    <source>
        <dbReference type="ARBA" id="ARBA00022491"/>
    </source>
</evidence>
<dbReference type="PRINTS" id="PR00455">
    <property type="entry name" value="HTHTETR"/>
</dbReference>
<organism evidence="5 6">
    <name type="scientific">Bacillus suaedaesalsae</name>
    <dbReference type="NCBI Taxonomy" id="2810349"/>
    <lineage>
        <taxon>Bacteria</taxon>
        <taxon>Bacillati</taxon>
        <taxon>Bacillota</taxon>
        <taxon>Bacilli</taxon>
        <taxon>Bacillales</taxon>
        <taxon>Bacillaceae</taxon>
        <taxon>Bacillus</taxon>
    </lineage>
</organism>
<accession>A0ABS2DGG7</accession>
<dbReference type="SUPFAM" id="SSF46689">
    <property type="entry name" value="Homeodomain-like"/>
    <property type="match status" value="1"/>
</dbReference>
<protein>
    <submittedName>
        <fullName evidence="5">TetR/AcrR family transcriptional regulator</fullName>
    </submittedName>
</protein>
<keyword evidence="2 3" id="KW-0238">DNA-binding</keyword>
<evidence type="ECO:0000313" key="6">
    <source>
        <dbReference type="Proteomes" id="UP001518925"/>
    </source>
</evidence>
<dbReference type="Proteomes" id="UP001518925">
    <property type="component" value="Unassembled WGS sequence"/>
</dbReference>
<proteinExistence type="predicted"/>
<dbReference type="InterPro" id="IPR050624">
    <property type="entry name" value="HTH-type_Tx_Regulator"/>
</dbReference>